<feature type="transmembrane region" description="Helical" evidence="1">
    <location>
        <begin position="171"/>
        <end position="198"/>
    </location>
</feature>
<feature type="transmembrane region" description="Helical" evidence="1">
    <location>
        <begin position="145"/>
        <end position="164"/>
    </location>
</feature>
<evidence type="ECO:0000313" key="3">
    <source>
        <dbReference type="Proteomes" id="UP000756860"/>
    </source>
</evidence>
<dbReference type="EMBL" id="JAHCVK010000002">
    <property type="protein sequence ID" value="MBT0652954.1"/>
    <property type="molecule type" value="Genomic_DNA"/>
</dbReference>
<protein>
    <recommendedName>
        <fullName evidence="4">Glycosyltransferase RgtA/B/C/D-like domain-containing protein</fullName>
    </recommendedName>
</protein>
<feature type="transmembrane region" description="Helical" evidence="1">
    <location>
        <begin position="299"/>
        <end position="324"/>
    </location>
</feature>
<evidence type="ECO:0000256" key="1">
    <source>
        <dbReference type="SAM" id="Phobius"/>
    </source>
</evidence>
<organism evidence="2 3">
    <name type="scientific">Geomobilimonas luticola</name>
    <dbReference type="NCBI Taxonomy" id="1114878"/>
    <lineage>
        <taxon>Bacteria</taxon>
        <taxon>Pseudomonadati</taxon>
        <taxon>Thermodesulfobacteriota</taxon>
        <taxon>Desulfuromonadia</taxon>
        <taxon>Geobacterales</taxon>
        <taxon>Geobacteraceae</taxon>
        <taxon>Geomobilimonas</taxon>
    </lineage>
</organism>
<feature type="transmembrane region" description="Helical" evidence="1">
    <location>
        <begin position="121"/>
        <end position="139"/>
    </location>
</feature>
<sequence length="524" mass="61087">MEITPQTKNHYLPSIADLLFFTILFYLSFYSKSDMLGDGDTGYHIRAGEYIINTLTIPTHDMFSFHAPPLLWTAHEWLSEVIMAAIHNAFGLTGIVVFFSFLLSLAHYLLFRILRGYKSNILWAIAIIVLVIGSSLIHWLARPHIFSLLLMIIWYYLLESWHYGRMNRLHLLPFIMLLWVNLHGGFLGGFMLLGAYLVGNLVNMLTASPPERGHYWQKCRQLVLTTGICLLACLVNPYGYHILLFPFKLVSDKYIMDHVTEFLSPNFHERMPFKYLLFLLITLFAVTKKRLDAAELVLVLLFTNMALYSARYIPLFALIVAPILTRQASWIQDIPENRITLFFRKRAENISKIDVSVSGYIWPSAAVLIVVIAVFFGRIHHTFDEKTKPVAAVEFLLKEKIAGNMFNNDEFGDYLIYRAYPQYKVFIDGRLDMYGTNIMKDYYKVIKFEHDWEKIVSKYRITWVFFDSDSTLSRYLLKDTNWKLIYSDKVASIFVKNLPEYRNLIEKYPSVTPYIPEDTPNARR</sequence>
<keyword evidence="1" id="KW-0472">Membrane</keyword>
<accession>A0ABS5SC68</accession>
<feature type="transmembrane region" description="Helical" evidence="1">
    <location>
        <begin position="81"/>
        <end position="109"/>
    </location>
</feature>
<keyword evidence="1" id="KW-0812">Transmembrane</keyword>
<keyword evidence="3" id="KW-1185">Reference proteome</keyword>
<name>A0ABS5SC68_9BACT</name>
<gene>
    <name evidence="2" type="ORF">KI810_07795</name>
</gene>
<feature type="transmembrane region" description="Helical" evidence="1">
    <location>
        <begin position="12"/>
        <end position="30"/>
    </location>
</feature>
<keyword evidence="1" id="KW-1133">Transmembrane helix</keyword>
<evidence type="ECO:0008006" key="4">
    <source>
        <dbReference type="Google" id="ProtNLM"/>
    </source>
</evidence>
<reference evidence="2 3" key="1">
    <citation type="submission" date="2021-05" db="EMBL/GenBank/DDBJ databases">
        <title>The draft genome of Geobacter luticola JCM 17780.</title>
        <authorList>
            <person name="Xu Z."/>
            <person name="Masuda Y."/>
            <person name="Itoh H."/>
            <person name="Senoo K."/>
        </authorList>
    </citation>
    <scope>NUCLEOTIDE SEQUENCE [LARGE SCALE GENOMIC DNA]</scope>
    <source>
        <strain evidence="2 3">JCM 17780</strain>
    </source>
</reference>
<feature type="transmembrane region" description="Helical" evidence="1">
    <location>
        <begin position="271"/>
        <end position="287"/>
    </location>
</feature>
<evidence type="ECO:0000313" key="2">
    <source>
        <dbReference type="EMBL" id="MBT0652954.1"/>
    </source>
</evidence>
<dbReference type="Proteomes" id="UP000756860">
    <property type="component" value="Unassembled WGS sequence"/>
</dbReference>
<feature type="transmembrane region" description="Helical" evidence="1">
    <location>
        <begin position="360"/>
        <end position="379"/>
    </location>
</feature>
<dbReference type="RefSeq" id="WP_214174943.1">
    <property type="nucleotide sequence ID" value="NZ_JAHCVK010000002.1"/>
</dbReference>
<comment type="caution">
    <text evidence="2">The sequence shown here is derived from an EMBL/GenBank/DDBJ whole genome shotgun (WGS) entry which is preliminary data.</text>
</comment>
<proteinExistence type="predicted"/>